<evidence type="ECO:0000256" key="5">
    <source>
        <dbReference type="ARBA" id="ARBA00023163"/>
    </source>
</evidence>
<proteinExistence type="inferred from homology"/>
<dbReference type="GO" id="GO:0003677">
    <property type="term" value="F:DNA binding"/>
    <property type="evidence" value="ECO:0007669"/>
    <property type="project" value="InterPro"/>
</dbReference>
<evidence type="ECO:0000259" key="9">
    <source>
        <dbReference type="PROSITE" id="PS51294"/>
    </source>
</evidence>
<comment type="similarity">
    <text evidence="2">Belongs to the MYB-CC family.</text>
</comment>
<dbReference type="EMBL" id="KE344371">
    <property type="protein sequence ID" value="EXB59015.1"/>
    <property type="molecule type" value="Genomic_DNA"/>
</dbReference>
<sequence length="256" mass="29064">MGWSGSDHGCGKERLRWTQELHDRFVEAVTRLGGPDMATPKGILKAMSIPGLTIFHVKSHLQKYRIANFIPESNSRGKFEKKNMSEILPNFSTTSAAQLEEALEMQMEVQRQLNDQLEMQKSLKQKMEAQGRYLQRITKGKHTNIKKASSTNIPSKSNGSLISMPSLSEDNSESKLPKECESDSEADKTEIEYHEEGTFQAPKRLRVKDGDTLSPRLNPAPLDSVSEFYGQSYMFQPEDDTNFQYWIQSLPLPSFL</sequence>
<evidence type="ECO:0000313" key="10">
    <source>
        <dbReference type="EMBL" id="EXB59015.1"/>
    </source>
</evidence>
<dbReference type="InterPro" id="IPR046955">
    <property type="entry name" value="PHR1-like"/>
</dbReference>
<dbReference type="GO" id="GO:0005634">
    <property type="term" value="C:nucleus"/>
    <property type="evidence" value="ECO:0007669"/>
    <property type="project" value="UniProtKB-SubCell"/>
</dbReference>
<dbReference type="InterPro" id="IPR017930">
    <property type="entry name" value="Myb_dom"/>
</dbReference>
<dbReference type="PROSITE" id="PS51294">
    <property type="entry name" value="HTH_MYB"/>
    <property type="match status" value="1"/>
</dbReference>
<dbReference type="STRING" id="981085.W9R6J9"/>
<comment type="subcellular location">
    <subcellularLocation>
        <location evidence="1">Nucleus</location>
    </subcellularLocation>
</comment>
<dbReference type="GO" id="GO:0003700">
    <property type="term" value="F:DNA-binding transcription factor activity"/>
    <property type="evidence" value="ECO:0007669"/>
    <property type="project" value="InterPro"/>
</dbReference>
<feature type="coiled-coil region" evidence="7">
    <location>
        <begin position="96"/>
        <end position="130"/>
    </location>
</feature>
<dbReference type="AlphaFoldDB" id="W9R6J9"/>
<dbReference type="SUPFAM" id="SSF46689">
    <property type="entry name" value="Homeodomain-like"/>
    <property type="match status" value="1"/>
</dbReference>
<dbReference type="InterPro" id="IPR001005">
    <property type="entry name" value="SANT/Myb"/>
</dbReference>
<feature type="region of interest" description="Disordered" evidence="8">
    <location>
        <begin position="138"/>
        <end position="221"/>
    </location>
</feature>
<dbReference type="PANTHER" id="PTHR31499">
    <property type="entry name" value="MYB FAMILY TRANSCRIPTION FACTOR PHL11"/>
    <property type="match status" value="1"/>
</dbReference>
<keyword evidence="4 7" id="KW-0175">Coiled coil</keyword>
<dbReference type="InterPro" id="IPR006447">
    <property type="entry name" value="Myb_dom_plants"/>
</dbReference>
<dbReference type="Proteomes" id="UP000030645">
    <property type="component" value="Unassembled WGS sequence"/>
</dbReference>
<evidence type="ECO:0000256" key="7">
    <source>
        <dbReference type="SAM" id="Coils"/>
    </source>
</evidence>
<evidence type="ECO:0000313" key="11">
    <source>
        <dbReference type="Proteomes" id="UP000030645"/>
    </source>
</evidence>
<feature type="compositionally biased region" description="Basic and acidic residues" evidence="8">
    <location>
        <begin position="172"/>
        <end position="197"/>
    </location>
</feature>
<feature type="domain" description="HTH myb-type" evidence="9">
    <location>
        <begin position="14"/>
        <end position="69"/>
    </location>
</feature>
<dbReference type="InterPro" id="IPR009057">
    <property type="entry name" value="Homeodomain-like_sf"/>
</dbReference>
<organism evidence="10 11">
    <name type="scientific">Morus notabilis</name>
    <dbReference type="NCBI Taxonomy" id="981085"/>
    <lineage>
        <taxon>Eukaryota</taxon>
        <taxon>Viridiplantae</taxon>
        <taxon>Streptophyta</taxon>
        <taxon>Embryophyta</taxon>
        <taxon>Tracheophyta</taxon>
        <taxon>Spermatophyta</taxon>
        <taxon>Magnoliopsida</taxon>
        <taxon>eudicotyledons</taxon>
        <taxon>Gunneridae</taxon>
        <taxon>Pentapetalae</taxon>
        <taxon>rosids</taxon>
        <taxon>fabids</taxon>
        <taxon>Rosales</taxon>
        <taxon>Moraceae</taxon>
        <taxon>Moreae</taxon>
        <taxon>Morus</taxon>
    </lineage>
</organism>
<evidence type="ECO:0000256" key="1">
    <source>
        <dbReference type="ARBA" id="ARBA00004123"/>
    </source>
</evidence>
<dbReference type="NCBIfam" id="TIGR01557">
    <property type="entry name" value="myb_SHAQKYF"/>
    <property type="match status" value="1"/>
</dbReference>
<reference evidence="11" key="1">
    <citation type="submission" date="2013-01" db="EMBL/GenBank/DDBJ databases">
        <title>Draft Genome Sequence of a Mulberry Tree, Morus notabilis C.K. Schneid.</title>
        <authorList>
            <person name="He N."/>
            <person name="Zhao S."/>
        </authorList>
    </citation>
    <scope>NUCLEOTIDE SEQUENCE</scope>
</reference>
<evidence type="ECO:0000256" key="4">
    <source>
        <dbReference type="ARBA" id="ARBA00023054"/>
    </source>
</evidence>
<evidence type="ECO:0000256" key="2">
    <source>
        <dbReference type="ARBA" id="ARBA00006783"/>
    </source>
</evidence>
<keyword evidence="6" id="KW-0539">Nucleus</keyword>
<protein>
    <submittedName>
        <fullName evidence="10">Myb family transcription factor APL</fullName>
    </submittedName>
</protein>
<evidence type="ECO:0000256" key="3">
    <source>
        <dbReference type="ARBA" id="ARBA00023015"/>
    </source>
</evidence>
<evidence type="ECO:0000256" key="8">
    <source>
        <dbReference type="SAM" id="MobiDB-lite"/>
    </source>
</evidence>
<accession>W9R6J9</accession>
<evidence type="ECO:0000256" key="6">
    <source>
        <dbReference type="ARBA" id="ARBA00023242"/>
    </source>
</evidence>
<dbReference type="KEGG" id="mnt:21391628"/>
<dbReference type="OrthoDB" id="551907at2759"/>
<dbReference type="Pfam" id="PF00249">
    <property type="entry name" value="Myb_DNA-binding"/>
    <property type="match status" value="1"/>
</dbReference>
<name>W9R6J9_9ROSA</name>
<keyword evidence="5" id="KW-0804">Transcription</keyword>
<dbReference type="InterPro" id="IPR025756">
    <property type="entry name" value="Myb_CC_LHEQLE"/>
</dbReference>
<dbReference type="PANTHER" id="PTHR31499:SF79">
    <property type="entry name" value="HTH MYB-TYPE DOMAIN-CONTAINING PROTEIN"/>
    <property type="match status" value="1"/>
</dbReference>
<dbReference type="Gene3D" id="1.10.10.60">
    <property type="entry name" value="Homeodomain-like"/>
    <property type="match status" value="1"/>
</dbReference>
<keyword evidence="3" id="KW-0805">Transcription regulation</keyword>
<keyword evidence="11" id="KW-1185">Reference proteome</keyword>
<dbReference type="eggNOG" id="ENOG502RYI1">
    <property type="taxonomic scope" value="Eukaryota"/>
</dbReference>
<feature type="compositionally biased region" description="Polar residues" evidence="8">
    <location>
        <begin position="146"/>
        <end position="169"/>
    </location>
</feature>
<gene>
    <name evidence="10" type="ORF">L484_008257</name>
</gene>
<dbReference type="Pfam" id="PF14379">
    <property type="entry name" value="Myb_CC_LHEQLE"/>
    <property type="match status" value="1"/>
</dbReference>
<dbReference type="FunFam" id="1.10.10.60:FF:000002">
    <property type="entry name" value="Myb family transcription factor"/>
    <property type="match status" value="1"/>
</dbReference>